<evidence type="ECO:0000256" key="3">
    <source>
        <dbReference type="ARBA" id="ARBA00023027"/>
    </source>
</evidence>
<dbReference type="InterPro" id="IPR001509">
    <property type="entry name" value="Epimerase_deHydtase"/>
</dbReference>
<keyword evidence="3" id="KW-0520">NAD</keyword>
<dbReference type="Pfam" id="PF01370">
    <property type="entry name" value="Epimerase"/>
    <property type="match status" value="1"/>
</dbReference>
<gene>
    <name evidence="5" type="ORF">LCGC14_2801270</name>
</gene>
<feature type="domain" description="NAD-dependent epimerase/dehydratase" evidence="4">
    <location>
        <begin position="5"/>
        <end position="164"/>
    </location>
</feature>
<dbReference type="AlphaFoldDB" id="A0A0F9AW20"/>
<organism evidence="5">
    <name type="scientific">marine sediment metagenome</name>
    <dbReference type="NCBI Taxonomy" id="412755"/>
    <lineage>
        <taxon>unclassified sequences</taxon>
        <taxon>metagenomes</taxon>
        <taxon>ecological metagenomes</taxon>
    </lineage>
</organism>
<comment type="caution">
    <text evidence="5">The sequence shown here is derived from an EMBL/GenBank/DDBJ whole genome shotgun (WGS) entry which is preliminary data.</text>
</comment>
<dbReference type="InterPro" id="IPR036291">
    <property type="entry name" value="NAD(P)-bd_dom_sf"/>
</dbReference>
<accession>A0A0F9AW20</accession>
<proteinExistence type="inferred from homology"/>
<dbReference type="GO" id="GO:0016491">
    <property type="term" value="F:oxidoreductase activity"/>
    <property type="evidence" value="ECO:0007669"/>
    <property type="project" value="UniProtKB-KW"/>
</dbReference>
<name>A0A0F9AW20_9ZZZZ</name>
<dbReference type="Gene3D" id="3.40.50.720">
    <property type="entry name" value="NAD(P)-binding Rossmann-like Domain"/>
    <property type="match status" value="1"/>
</dbReference>
<dbReference type="PANTHER" id="PTHR43103:SF5">
    <property type="entry name" value="4-EPIMERASE, PUTATIVE (AFU_ORTHOLOGUE AFUA_7G00360)-RELATED"/>
    <property type="match status" value="1"/>
</dbReference>
<reference evidence="5" key="1">
    <citation type="journal article" date="2015" name="Nature">
        <title>Complex archaea that bridge the gap between prokaryotes and eukaryotes.</title>
        <authorList>
            <person name="Spang A."/>
            <person name="Saw J.H."/>
            <person name="Jorgensen S.L."/>
            <person name="Zaremba-Niedzwiedzka K."/>
            <person name="Martijn J."/>
            <person name="Lind A.E."/>
            <person name="van Eijk R."/>
            <person name="Schleper C."/>
            <person name="Guy L."/>
            <person name="Ettema T.J."/>
        </authorList>
    </citation>
    <scope>NUCLEOTIDE SEQUENCE</scope>
</reference>
<sequence length="268" mass="29382">MGDLLLTGAAGGVGTMLRPLLREKYGRVVLSDIVPITDLAEGEEFRAADLNDPQAVTAALEGVDRVIHLGGQPVEAPWETVLSANITGLHTFLECARTAGVARMVFASSVHTIGFYGRQRRIDVDDRVRPDSRYGASKVFGEAMCALYADKFGMRTLTIRIGNVDYLPVDARRLSIWLHPEDLAQLCAIGLEHPDVHNQVVFGASDNARAWWDNGAAFRLGYRPRHRAEEHCDTIGTTEPDAVADLFQGGVFCSEEFEGDADRALWAE</sequence>
<protein>
    <recommendedName>
        <fullName evidence="4">NAD-dependent epimerase/dehydratase domain-containing protein</fullName>
    </recommendedName>
</protein>
<dbReference type="SUPFAM" id="SSF51735">
    <property type="entry name" value="NAD(P)-binding Rossmann-fold domains"/>
    <property type="match status" value="1"/>
</dbReference>
<keyword evidence="2" id="KW-0560">Oxidoreductase</keyword>
<comment type="similarity">
    <text evidence="1">Belongs to the NAD(P)-dependent epimerase/dehydratase family.</text>
</comment>
<evidence type="ECO:0000256" key="1">
    <source>
        <dbReference type="ARBA" id="ARBA00007637"/>
    </source>
</evidence>
<evidence type="ECO:0000259" key="4">
    <source>
        <dbReference type="Pfam" id="PF01370"/>
    </source>
</evidence>
<evidence type="ECO:0000313" key="5">
    <source>
        <dbReference type="EMBL" id="KKK82649.1"/>
    </source>
</evidence>
<dbReference type="PANTHER" id="PTHR43103">
    <property type="entry name" value="NUCLEOSIDE-DIPHOSPHATE-SUGAR EPIMERASE"/>
    <property type="match status" value="1"/>
</dbReference>
<dbReference type="EMBL" id="LAZR01052577">
    <property type="protein sequence ID" value="KKK82649.1"/>
    <property type="molecule type" value="Genomic_DNA"/>
</dbReference>
<evidence type="ECO:0000256" key="2">
    <source>
        <dbReference type="ARBA" id="ARBA00023002"/>
    </source>
</evidence>